<proteinExistence type="predicted"/>
<name>F0F1L2_9NEIS</name>
<evidence type="ECO:0000313" key="2">
    <source>
        <dbReference type="Proteomes" id="UP000004088"/>
    </source>
</evidence>
<accession>F0F1L2</accession>
<evidence type="ECO:0000313" key="1">
    <source>
        <dbReference type="EMBL" id="EGC16627.1"/>
    </source>
</evidence>
<evidence type="ECO:0008006" key="3">
    <source>
        <dbReference type="Google" id="ProtNLM"/>
    </source>
</evidence>
<organism evidence="1 2">
    <name type="scientific">Kingella denitrificans ATCC 33394</name>
    <dbReference type="NCBI Taxonomy" id="888741"/>
    <lineage>
        <taxon>Bacteria</taxon>
        <taxon>Pseudomonadati</taxon>
        <taxon>Pseudomonadota</taxon>
        <taxon>Betaproteobacteria</taxon>
        <taxon>Neisseriales</taxon>
        <taxon>Neisseriaceae</taxon>
        <taxon>Kingella</taxon>
    </lineage>
</organism>
<dbReference type="Proteomes" id="UP000004088">
    <property type="component" value="Unassembled WGS sequence"/>
</dbReference>
<keyword evidence="2" id="KW-1185">Reference proteome</keyword>
<dbReference type="RefSeq" id="WP_003784044.1">
    <property type="nucleotide sequence ID" value="NZ_GL870929.1"/>
</dbReference>
<sequence length="186" mass="21438">MTELPEFNPELSHEERDFLQKIRELVQDDNQTVDFDYLRQTAPTDHKGIFWLSFACELCVQPPSGSMDIRENGRLRVALRILYALLQSNRHFPEVWAQRLIALNYWVAGREAFARALATAGETERANEVFADAHKAKNELYSTLENALALFPDDEWFADFRDNHLPDDNVELKDAEAEPVITVSKD</sequence>
<dbReference type="AlphaFoldDB" id="F0F1L2"/>
<dbReference type="EMBL" id="AEWV01000040">
    <property type="protein sequence ID" value="EGC16627.1"/>
    <property type="molecule type" value="Genomic_DNA"/>
</dbReference>
<protein>
    <recommendedName>
        <fullName evidence="3">DUF4375 domain-containing protein</fullName>
    </recommendedName>
</protein>
<reference evidence="1 2" key="1">
    <citation type="submission" date="2011-01" db="EMBL/GenBank/DDBJ databases">
        <authorList>
            <person name="Muzny D."/>
            <person name="Qin X."/>
            <person name="Deng J."/>
            <person name="Jiang H."/>
            <person name="Liu Y."/>
            <person name="Qu J."/>
            <person name="Song X.-Z."/>
            <person name="Zhang L."/>
            <person name="Thornton R."/>
            <person name="Coyle M."/>
            <person name="Francisco L."/>
            <person name="Jackson L."/>
            <person name="Javaid M."/>
            <person name="Korchina V."/>
            <person name="Kovar C."/>
            <person name="Mata R."/>
            <person name="Mathew T."/>
            <person name="Ngo R."/>
            <person name="Nguyen L."/>
            <person name="Nguyen N."/>
            <person name="Okwuonu G."/>
            <person name="Ongeri F."/>
            <person name="Pham C."/>
            <person name="Simmons D."/>
            <person name="Wilczek-Boney K."/>
            <person name="Hale W."/>
            <person name="Jakkamsetti A."/>
            <person name="Pham P."/>
            <person name="Ruth R."/>
            <person name="San Lucas F."/>
            <person name="Warren J."/>
            <person name="Zhang J."/>
            <person name="Zhao Z."/>
            <person name="Zhou C."/>
            <person name="Zhu D."/>
            <person name="Lee S."/>
            <person name="Bess C."/>
            <person name="Blankenburg K."/>
            <person name="Forbes L."/>
            <person name="Fu Q."/>
            <person name="Gubbala S."/>
            <person name="Hirani K."/>
            <person name="Jayaseelan J.C."/>
            <person name="Lara F."/>
            <person name="Munidasa M."/>
            <person name="Palculict T."/>
            <person name="Patil S."/>
            <person name="Pu L.-L."/>
            <person name="Saada N."/>
            <person name="Tang L."/>
            <person name="Weissenberger G."/>
            <person name="Zhu Y."/>
            <person name="Hemphill L."/>
            <person name="Shang Y."/>
            <person name="Youmans B."/>
            <person name="Ayvaz T."/>
            <person name="Ross M."/>
            <person name="Santibanez J."/>
            <person name="Aqrawi P."/>
            <person name="Gross S."/>
            <person name="Joshi V."/>
            <person name="Fowler G."/>
            <person name="Nazareth L."/>
            <person name="Reid J."/>
            <person name="Worley K."/>
            <person name="Petrosino J."/>
            <person name="Highlander S."/>
            <person name="Gibbs R."/>
        </authorList>
    </citation>
    <scope>NUCLEOTIDE SEQUENCE [LARGE SCALE GENOMIC DNA]</scope>
    <source>
        <strain evidence="1 2">ATCC 33394</strain>
    </source>
</reference>
<dbReference type="STRING" id="888741.HMPREF9098_1997"/>
<comment type="caution">
    <text evidence="1">The sequence shown here is derived from an EMBL/GenBank/DDBJ whole genome shotgun (WGS) entry which is preliminary data.</text>
</comment>
<gene>
    <name evidence="1" type="ORF">HMPREF9098_1997</name>
</gene>
<dbReference type="HOGENOM" id="CLU_1561276_0_0_4"/>